<evidence type="ECO:0000256" key="7">
    <source>
        <dbReference type="ARBA" id="ARBA00022842"/>
    </source>
</evidence>
<evidence type="ECO:0000256" key="6">
    <source>
        <dbReference type="ARBA" id="ARBA00022723"/>
    </source>
</evidence>
<feature type="domain" description="Nucleotidyl transferase" evidence="11">
    <location>
        <begin position="2"/>
        <end position="238"/>
    </location>
</feature>
<proteinExistence type="inferred from homology"/>
<dbReference type="GO" id="GO:0046872">
    <property type="term" value="F:metal ion binding"/>
    <property type="evidence" value="ECO:0007669"/>
    <property type="project" value="UniProtKB-KW"/>
</dbReference>
<dbReference type="FunFam" id="3.90.550.10:FF:000023">
    <property type="entry name" value="Glucose-1-phosphate thymidylyltransferase"/>
    <property type="match status" value="1"/>
</dbReference>
<gene>
    <name evidence="12" type="primary">rmlA</name>
</gene>
<dbReference type="InterPro" id="IPR005907">
    <property type="entry name" value="G1P_thy_trans_s"/>
</dbReference>
<evidence type="ECO:0000256" key="10">
    <source>
        <dbReference type="RuleBase" id="RU003706"/>
    </source>
</evidence>
<evidence type="ECO:0000256" key="3">
    <source>
        <dbReference type="ARBA" id="ARBA00012461"/>
    </source>
</evidence>
<evidence type="ECO:0000259" key="11">
    <source>
        <dbReference type="Pfam" id="PF00483"/>
    </source>
</evidence>
<dbReference type="CDD" id="cd02538">
    <property type="entry name" value="G1P_TT_short"/>
    <property type="match status" value="1"/>
</dbReference>
<evidence type="ECO:0000313" key="12">
    <source>
        <dbReference type="EMBL" id="AFV93031.1"/>
    </source>
</evidence>
<dbReference type="PANTHER" id="PTHR43532:SF4">
    <property type="entry name" value="GLUCOSE-1-PHOSPHATE THYMIDYLYLTRANSFERASE 2"/>
    <property type="match status" value="1"/>
</dbReference>
<evidence type="ECO:0000256" key="9">
    <source>
        <dbReference type="ARBA" id="ARBA00049336"/>
    </source>
</evidence>
<evidence type="ECO:0000256" key="2">
    <source>
        <dbReference type="ARBA" id="ARBA00010480"/>
    </source>
</evidence>
<keyword evidence="5 10" id="KW-0548">Nucleotidyltransferase</keyword>
<comment type="function">
    <text evidence="8 10">Catalyzes the formation of dTDP-glucose, from dTTP and glucose 1-phosphate, as well as its pyrophosphorolysis.</text>
</comment>
<dbReference type="EMBL" id="JQ863081">
    <property type="protein sequence ID" value="AFV93031.1"/>
    <property type="molecule type" value="Genomic_DNA"/>
</dbReference>
<dbReference type="InterPro" id="IPR005835">
    <property type="entry name" value="NTP_transferase_dom"/>
</dbReference>
<dbReference type="SUPFAM" id="SSF53448">
    <property type="entry name" value="Nucleotide-diphospho-sugar transferases"/>
    <property type="match status" value="1"/>
</dbReference>
<dbReference type="Gene3D" id="3.90.550.10">
    <property type="entry name" value="Spore Coat Polysaccharide Biosynthesis Protein SpsA, Chain A"/>
    <property type="match status" value="1"/>
</dbReference>
<name>K7S673_VIBPH</name>
<keyword evidence="7 10" id="KW-0460">Magnesium</keyword>
<dbReference type="NCBIfam" id="TIGR01207">
    <property type="entry name" value="rmlA"/>
    <property type="match status" value="1"/>
</dbReference>
<dbReference type="PANTHER" id="PTHR43532">
    <property type="entry name" value="GLUCOSE-1-PHOSPHATE THYMIDYLYLTRANSFERASE"/>
    <property type="match status" value="1"/>
</dbReference>
<protein>
    <recommendedName>
        <fullName evidence="3 10">Glucose-1-phosphate thymidylyltransferase</fullName>
        <ecNumber evidence="3 10">2.7.7.24</ecNumber>
    </recommendedName>
</protein>
<accession>K7S673</accession>
<dbReference type="RefSeq" id="WP_025504096.1">
    <property type="nucleotide sequence ID" value="NZ_CP009982.1"/>
</dbReference>
<evidence type="ECO:0000256" key="4">
    <source>
        <dbReference type="ARBA" id="ARBA00022679"/>
    </source>
</evidence>
<keyword evidence="4 10" id="KW-0808">Transferase</keyword>
<evidence type="ECO:0000256" key="1">
    <source>
        <dbReference type="ARBA" id="ARBA00001946"/>
    </source>
</evidence>
<dbReference type="PATRIC" id="fig|670.437.peg.2829"/>
<comment type="cofactor">
    <cofactor evidence="1">
        <name>Mg(2+)</name>
        <dbReference type="ChEBI" id="CHEBI:18420"/>
    </cofactor>
</comment>
<reference evidence="12" key="1">
    <citation type="journal article" date="2012" name="Int. J. Food Microbiol.">
        <title>Development of O-serogroup specific PCR assay for detection and identification of Vibrio parahaemolyticus.</title>
        <authorList>
            <person name="Chen M."/>
            <person name="Guo D."/>
            <person name="Wong H.C."/>
            <person name="Zhang X."/>
            <person name="Liu F."/>
            <person name="Chen H."/>
            <person name="Chen M."/>
            <person name="Liu B."/>
            <person name="Wang L."/>
            <person name="Wu F."/>
            <person name="Feng L."/>
        </authorList>
    </citation>
    <scope>NUCLEOTIDE SEQUENCE</scope>
    <source>
        <strain evidence="12">20578</strain>
    </source>
</reference>
<dbReference type="EC" id="2.7.7.24" evidence="3 10"/>
<comment type="catalytic activity">
    <reaction evidence="9 10">
        <text>dTTP + alpha-D-glucose 1-phosphate + H(+) = dTDP-alpha-D-glucose + diphosphate</text>
        <dbReference type="Rhea" id="RHEA:15225"/>
        <dbReference type="ChEBI" id="CHEBI:15378"/>
        <dbReference type="ChEBI" id="CHEBI:33019"/>
        <dbReference type="ChEBI" id="CHEBI:37568"/>
        <dbReference type="ChEBI" id="CHEBI:57477"/>
        <dbReference type="ChEBI" id="CHEBI:58601"/>
        <dbReference type="EC" id="2.7.7.24"/>
    </reaction>
</comment>
<dbReference type="GO" id="GO:0008879">
    <property type="term" value="F:glucose-1-phosphate thymidylyltransferase activity"/>
    <property type="evidence" value="ECO:0007669"/>
    <property type="project" value="UniProtKB-EC"/>
</dbReference>
<evidence type="ECO:0000256" key="8">
    <source>
        <dbReference type="ARBA" id="ARBA00037065"/>
    </source>
</evidence>
<dbReference type="AlphaFoldDB" id="K7S673"/>
<organism evidence="12">
    <name type="scientific">Vibrio parahaemolyticus</name>
    <dbReference type="NCBI Taxonomy" id="670"/>
    <lineage>
        <taxon>Bacteria</taxon>
        <taxon>Pseudomonadati</taxon>
        <taxon>Pseudomonadota</taxon>
        <taxon>Gammaproteobacteria</taxon>
        <taxon>Vibrionales</taxon>
        <taxon>Vibrionaceae</taxon>
        <taxon>Vibrio</taxon>
    </lineage>
</organism>
<comment type="similarity">
    <text evidence="2 10">Belongs to the glucose-1-phosphate thymidylyltransferase family.</text>
</comment>
<evidence type="ECO:0000256" key="5">
    <source>
        <dbReference type="ARBA" id="ARBA00022695"/>
    </source>
</evidence>
<dbReference type="Pfam" id="PF00483">
    <property type="entry name" value="NTP_transferase"/>
    <property type="match status" value="1"/>
</dbReference>
<dbReference type="InterPro" id="IPR029044">
    <property type="entry name" value="Nucleotide-diphossugar_trans"/>
</dbReference>
<keyword evidence="6 10" id="KW-0479">Metal-binding</keyword>
<sequence length="290" mass="32269">MKGIILAGGSGTRLYPITRGVSKQLLPVYDKPMIYYPLSVLMLAGIREILIITTPEDQEGFQRLLGDGSEFGIELQYAIQPSPDGLAQAFIIGEEFIGDDSVCLVLGDNIFYGQGFTPILQQAAMKSRGATVFGYQVKDPERFGVVEFDANMQAISIEEKPVKPKSNYAVTGLYFYDNRVVELAKKVKPSARGELEISTLNQMYLEQGDLNVQLLGRGFAWLDTGTHESLHEASSFVQTIENVQGLKVACLEEIAWRNGWLTKDQLLAIAKPMQKNDYGRYLSELVIEQK</sequence>